<dbReference type="InterPro" id="IPR009097">
    <property type="entry name" value="Cyclic_Pdiesterase"/>
</dbReference>
<organism evidence="3 4">
    <name type="scientific">Daeguia caeni</name>
    <dbReference type="NCBI Taxonomy" id="439612"/>
    <lineage>
        <taxon>Bacteria</taxon>
        <taxon>Pseudomonadati</taxon>
        <taxon>Pseudomonadota</taxon>
        <taxon>Alphaproteobacteria</taxon>
        <taxon>Hyphomicrobiales</taxon>
        <taxon>Brucellaceae</taxon>
        <taxon>Daeguia</taxon>
    </lineage>
</organism>
<reference evidence="4" key="1">
    <citation type="journal article" date="2019" name="Int. J. Syst. Evol. Microbiol.">
        <title>The Global Catalogue of Microorganisms (GCM) 10K type strain sequencing project: providing services to taxonomists for standard genome sequencing and annotation.</title>
        <authorList>
            <consortium name="The Broad Institute Genomics Platform"/>
            <consortium name="The Broad Institute Genome Sequencing Center for Infectious Disease"/>
            <person name="Wu L."/>
            <person name="Ma J."/>
        </authorList>
    </citation>
    <scope>NUCLEOTIDE SEQUENCE [LARGE SCALE GENOMIC DNA]</scope>
    <source>
        <strain evidence="4">CGMCC 1.15731</strain>
    </source>
</reference>
<dbReference type="InterPro" id="IPR004175">
    <property type="entry name" value="RNA_CPDase"/>
</dbReference>
<accession>A0ABV9H9X2</accession>
<dbReference type="HAMAP" id="MF_01940">
    <property type="entry name" value="RNA_CPDase"/>
    <property type="match status" value="1"/>
</dbReference>
<comment type="similarity">
    <text evidence="2">Belongs to the 2H phosphoesterase superfamily. ThpR family.</text>
</comment>
<dbReference type="Proteomes" id="UP001596042">
    <property type="component" value="Unassembled WGS sequence"/>
</dbReference>
<feature type="active site" description="Proton acceptor" evidence="2">
    <location>
        <position position="120"/>
    </location>
</feature>
<evidence type="ECO:0000313" key="4">
    <source>
        <dbReference type="Proteomes" id="UP001596042"/>
    </source>
</evidence>
<feature type="short sequence motif" description="HXTX 2" evidence="2">
    <location>
        <begin position="120"/>
        <end position="123"/>
    </location>
</feature>
<evidence type="ECO:0000256" key="1">
    <source>
        <dbReference type="ARBA" id="ARBA00022801"/>
    </source>
</evidence>
<protein>
    <recommendedName>
        <fullName evidence="2">RNA 2',3'-cyclic phosphodiesterase</fullName>
        <shortName evidence="2">RNA 2',3'-CPDase</shortName>
        <ecNumber evidence="2">3.1.4.58</ecNumber>
    </recommendedName>
</protein>
<feature type="short sequence motif" description="HXTX 1" evidence="2">
    <location>
        <begin position="37"/>
        <end position="40"/>
    </location>
</feature>
<feature type="active site" description="Proton donor" evidence="2">
    <location>
        <position position="37"/>
    </location>
</feature>
<dbReference type="RefSeq" id="WP_374831001.1">
    <property type="nucleotide sequence ID" value="NZ_JBHEEZ010000006.1"/>
</dbReference>
<comment type="caution">
    <text evidence="3">The sequence shown here is derived from an EMBL/GenBank/DDBJ whole genome shotgun (WGS) entry which is preliminary data.</text>
</comment>
<evidence type="ECO:0000313" key="3">
    <source>
        <dbReference type="EMBL" id="MFC4626361.1"/>
    </source>
</evidence>
<dbReference type="PANTHER" id="PTHR35561">
    <property type="entry name" value="RNA 2',3'-CYCLIC PHOSPHODIESTERASE"/>
    <property type="match status" value="1"/>
</dbReference>
<keyword evidence="4" id="KW-1185">Reference proteome</keyword>
<dbReference type="EMBL" id="JBHSEL010000125">
    <property type="protein sequence ID" value="MFC4626361.1"/>
    <property type="molecule type" value="Genomic_DNA"/>
</dbReference>
<dbReference type="EC" id="3.1.4.58" evidence="2"/>
<dbReference type="Pfam" id="PF13563">
    <property type="entry name" value="2_5_RNA_ligase2"/>
    <property type="match status" value="1"/>
</dbReference>
<comment type="catalytic activity">
    <reaction evidence="2">
        <text>a 3'-end 2',3'-cyclophospho-ribonucleotide-RNA + H2O = a 3'-end 2'-phospho-ribonucleotide-RNA + H(+)</text>
        <dbReference type="Rhea" id="RHEA:11828"/>
        <dbReference type="Rhea" id="RHEA-COMP:10464"/>
        <dbReference type="Rhea" id="RHEA-COMP:17353"/>
        <dbReference type="ChEBI" id="CHEBI:15377"/>
        <dbReference type="ChEBI" id="CHEBI:15378"/>
        <dbReference type="ChEBI" id="CHEBI:83064"/>
        <dbReference type="ChEBI" id="CHEBI:173113"/>
        <dbReference type="EC" id="3.1.4.58"/>
    </reaction>
</comment>
<dbReference type="PANTHER" id="PTHR35561:SF1">
    <property type="entry name" value="RNA 2',3'-CYCLIC PHOSPHODIESTERASE"/>
    <property type="match status" value="1"/>
</dbReference>
<keyword evidence="1 2" id="KW-0378">Hydrolase</keyword>
<dbReference type="Gene3D" id="3.90.1140.10">
    <property type="entry name" value="Cyclic phosphodiesterase"/>
    <property type="match status" value="1"/>
</dbReference>
<evidence type="ECO:0000256" key="2">
    <source>
        <dbReference type="HAMAP-Rule" id="MF_01940"/>
    </source>
</evidence>
<dbReference type="SUPFAM" id="SSF55144">
    <property type="entry name" value="LigT-like"/>
    <property type="match status" value="1"/>
</dbReference>
<proteinExistence type="inferred from homology"/>
<gene>
    <name evidence="3" type="primary">thpR</name>
    <name evidence="3" type="ORF">ACFO1V_14305</name>
</gene>
<name>A0ABV9H9X2_9HYPH</name>
<dbReference type="NCBIfam" id="TIGR02258">
    <property type="entry name" value="2_5_ligase"/>
    <property type="match status" value="1"/>
</dbReference>
<sequence length="196" mass="21691">MPRLFTALEIPRDAALSLSLLRGGLPGARWIDVENYHITLRFIGDVEGHVADEIANALDRVRRPEFMLSLSGVDTFGSKKPHSIYAGVTPSPELNALQAEIERICQRLGLPADPRKFTPHVTIARLKNARIEDVVHYLSSRGNFATLPFRVGRFVLMSSRDSVGGGPYIVEEAWPLVSASRQNWSASAIDAARTMR</sequence>
<comment type="function">
    <text evidence="2">Hydrolyzes RNA 2',3'-cyclic phosphodiester to an RNA 2'-phosphomonoester.</text>
</comment>